<dbReference type="SUPFAM" id="SSF48695">
    <property type="entry name" value="Multiheme cytochromes"/>
    <property type="match status" value="1"/>
</dbReference>
<feature type="signal peptide" evidence="3">
    <location>
        <begin position="1"/>
        <end position="28"/>
    </location>
</feature>
<evidence type="ECO:0000313" key="5">
    <source>
        <dbReference type="Proteomes" id="UP000807825"/>
    </source>
</evidence>
<protein>
    <recommendedName>
        <fullName evidence="6">Cytochrome C</fullName>
    </recommendedName>
</protein>
<dbReference type="EMBL" id="JACRDE010000352">
    <property type="protein sequence ID" value="MBI5250514.1"/>
    <property type="molecule type" value="Genomic_DNA"/>
</dbReference>
<keyword evidence="1 3" id="KW-0732">Signal</keyword>
<reference evidence="4" key="1">
    <citation type="submission" date="2020-07" db="EMBL/GenBank/DDBJ databases">
        <title>Huge and variable diversity of episymbiotic CPR bacteria and DPANN archaea in groundwater ecosystems.</title>
        <authorList>
            <person name="He C.Y."/>
            <person name="Keren R."/>
            <person name="Whittaker M."/>
            <person name="Farag I.F."/>
            <person name="Doudna J."/>
            <person name="Cate J.H.D."/>
            <person name="Banfield J.F."/>
        </authorList>
    </citation>
    <scope>NUCLEOTIDE SEQUENCE</scope>
    <source>
        <strain evidence="4">NC_groundwater_1664_Pr3_B-0.1um_52_9</strain>
    </source>
</reference>
<dbReference type="PANTHER" id="PTHR35038:SF8">
    <property type="entry name" value="C-TYPE POLYHEME CYTOCHROME OMCC"/>
    <property type="match status" value="1"/>
</dbReference>
<feature type="non-terminal residue" evidence="4">
    <location>
        <position position="1"/>
    </location>
</feature>
<feature type="chain" id="PRO_5038526326" description="Cytochrome C" evidence="3">
    <location>
        <begin position="29"/>
        <end position="631"/>
    </location>
</feature>
<dbReference type="InterPro" id="IPR036280">
    <property type="entry name" value="Multihaem_cyt_sf"/>
</dbReference>
<evidence type="ECO:0008006" key="6">
    <source>
        <dbReference type="Google" id="ProtNLM"/>
    </source>
</evidence>
<dbReference type="InterPro" id="IPR051829">
    <property type="entry name" value="Multiheme_Cytochr_ET"/>
</dbReference>
<dbReference type="Gene3D" id="1.10.780.10">
    <property type="entry name" value="Hydroxylamine Oxidoreductase, Chain A, domain 1"/>
    <property type="match status" value="1"/>
</dbReference>
<sequence length="631" mass="69981">LPDGSARRALWACFLLLSLLATSSASKAQDQPHSDPKLIPAPDKTDRVLESLYPTWWQKPPKEEKTIACRDPGKCVTCHEATSEMDSSHALPCVRCHKGDSVSEDKDKAHTGLIKDPGDLSSAGKTCGECHPEETRRVQRSSMALAPRMINHTRFAFGAQEEPNATHASVDLENLRQVPHPSSSGNLVDDLLRRSCLRCHLHTKGSSRWGEHRGLGCSACHIAYPNSKDGRPRKHSIVRDTGITACLKCHNANHVGADYVGLFERDFHRGFKSPFLGGKLAPTIYGSEQHRLLPDVHFRAGMGCMDCHTLEEVHGTGEIQTSSENGVKISCEACHVRGDHPAVLKNDDGTMTLLRGEGRSVPVMNPQSVPHRIEAHNKNLRCSACHAAWSFQDYGLHLMLEERPDYWKWAPTQTQNDPQVQELLNRSVGTYAEVLAPQDGPAPPEPEEKWGTPETSDWLDGEKRRGAWFRAYTERKWSRPPLGFDSKGRVSVMRPMHQYVISHVDEDSKVLLDSHVPSTSAGFPALIFNPYEPHTISAKGRTCHECHGDPKAAGLGEGLRGIEKRGFHPLAKPETKIPGFNFIWDALTDDKGTALQFSSHPGAGPLDETTLSKLLNPSNRHKAEFYNYLKE</sequence>
<proteinExistence type="predicted"/>
<evidence type="ECO:0000256" key="3">
    <source>
        <dbReference type="SAM" id="SignalP"/>
    </source>
</evidence>
<comment type="caution">
    <text evidence="4">The sequence shown here is derived from an EMBL/GenBank/DDBJ whole genome shotgun (WGS) entry which is preliminary data.</text>
</comment>
<evidence type="ECO:0000313" key="4">
    <source>
        <dbReference type="EMBL" id="MBI5250514.1"/>
    </source>
</evidence>
<organism evidence="4 5">
    <name type="scientific">Desulfomonile tiedjei</name>
    <dbReference type="NCBI Taxonomy" id="2358"/>
    <lineage>
        <taxon>Bacteria</taxon>
        <taxon>Pseudomonadati</taxon>
        <taxon>Thermodesulfobacteriota</taxon>
        <taxon>Desulfomonilia</taxon>
        <taxon>Desulfomonilales</taxon>
        <taxon>Desulfomonilaceae</taxon>
        <taxon>Desulfomonile</taxon>
    </lineage>
</organism>
<name>A0A9D6Z422_9BACT</name>
<feature type="region of interest" description="Disordered" evidence="2">
    <location>
        <begin position="437"/>
        <end position="457"/>
    </location>
</feature>
<dbReference type="AlphaFoldDB" id="A0A9D6Z422"/>
<dbReference type="Proteomes" id="UP000807825">
    <property type="component" value="Unassembled WGS sequence"/>
</dbReference>
<gene>
    <name evidence="4" type="ORF">HY912_13560</name>
</gene>
<dbReference type="PANTHER" id="PTHR35038">
    <property type="entry name" value="DISSIMILATORY SULFITE REDUCTASE SIRA"/>
    <property type="match status" value="1"/>
</dbReference>
<evidence type="ECO:0000256" key="2">
    <source>
        <dbReference type="SAM" id="MobiDB-lite"/>
    </source>
</evidence>
<evidence type="ECO:0000256" key="1">
    <source>
        <dbReference type="ARBA" id="ARBA00022729"/>
    </source>
</evidence>
<dbReference type="Gene3D" id="1.10.1130.10">
    <property type="entry name" value="Flavocytochrome C3, Chain A"/>
    <property type="match status" value="1"/>
</dbReference>
<accession>A0A9D6Z422</accession>